<dbReference type="PROSITE" id="PS51257">
    <property type="entry name" value="PROKAR_LIPOPROTEIN"/>
    <property type="match status" value="1"/>
</dbReference>
<dbReference type="Gene3D" id="3.30.1330.60">
    <property type="entry name" value="OmpA-like domain"/>
    <property type="match status" value="1"/>
</dbReference>
<dbReference type="RefSeq" id="WP_074264122.1">
    <property type="nucleotide sequence ID" value="NZ_FSRM01000001.1"/>
</dbReference>
<dbReference type="InterPro" id="IPR050330">
    <property type="entry name" value="Bact_OuterMem_StrucFunc"/>
</dbReference>
<protein>
    <submittedName>
        <fullName evidence="6">Outer membrane protein OmpA</fullName>
    </submittedName>
</protein>
<comment type="subcellular location">
    <subcellularLocation>
        <location evidence="1">Cell outer membrane</location>
    </subcellularLocation>
</comment>
<organism evidence="6 7">
    <name type="scientific">Paraburkholderia phenazinium</name>
    <dbReference type="NCBI Taxonomy" id="60549"/>
    <lineage>
        <taxon>Bacteria</taxon>
        <taxon>Pseudomonadati</taxon>
        <taxon>Pseudomonadota</taxon>
        <taxon>Betaproteobacteria</taxon>
        <taxon>Burkholderiales</taxon>
        <taxon>Burkholderiaceae</taxon>
        <taxon>Paraburkholderia</taxon>
    </lineage>
</organism>
<dbReference type="InterPro" id="IPR036737">
    <property type="entry name" value="OmpA-like_sf"/>
</dbReference>
<dbReference type="PRINTS" id="PR01021">
    <property type="entry name" value="OMPADOMAIN"/>
</dbReference>
<evidence type="ECO:0000259" key="5">
    <source>
        <dbReference type="PROSITE" id="PS51123"/>
    </source>
</evidence>
<dbReference type="EMBL" id="FSRM01000001">
    <property type="protein sequence ID" value="SIO01149.1"/>
    <property type="molecule type" value="Genomic_DNA"/>
</dbReference>
<dbReference type="Pfam" id="PF00691">
    <property type="entry name" value="OmpA"/>
    <property type="match status" value="1"/>
</dbReference>
<keyword evidence="2 4" id="KW-0472">Membrane</keyword>
<sequence>MKQFLIKHFGASFLGALVVGLAGCTTQSGPTYTVNAVRISGLQTQAYRVTCHGLLESGESCMKVANEICHDKGVTKLELVDGLHSGADDNDPREMTFACGGSPVRQAVPEAQSEPVAKPVVAPVVIPAAPRQVLLQGDANFDHDSAELKDAAKQQLDGFVRANQGVNFKRLVATGYTDSTGSAAHNDVLSRERAAAVVNYLRQRGVRADNFAYEGRGAADPVASNATAAGRALNRRVEVRVLAQ</sequence>
<gene>
    <name evidence="6" type="ORF">SAMN05444168_2022</name>
</gene>
<accession>A0A1N6G0S5</accession>
<evidence type="ECO:0000256" key="4">
    <source>
        <dbReference type="PROSITE-ProRule" id="PRU00473"/>
    </source>
</evidence>
<proteinExistence type="predicted"/>
<dbReference type="OrthoDB" id="9782229at2"/>
<dbReference type="AlphaFoldDB" id="A0A1N6G0S5"/>
<evidence type="ECO:0000256" key="2">
    <source>
        <dbReference type="ARBA" id="ARBA00023136"/>
    </source>
</evidence>
<dbReference type="InterPro" id="IPR006665">
    <property type="entry name" value="OmpA-like"/>
</dbReference>
<evidence type="ECO:0000313" key="6">
    <source>
        <dbReference type="EMBL" id="SIO01149.1"/>
    </source>
</evidence>
<dbReference type="PROSITE" id="PS51123">
    <property type="entry name" value="OMPA_2"/>
    <property type="match status" value="1"/>
</dbReference>
<dbReference type="CDD" id="cd07185">
    <property type="entry name" value="OmpA_C-like"/>
    <property type="match status" value="1"/>
</dbReference>
<dbReference type="Proteomes" id="UP000184693">
    <property type="component" value="Unassembled WGS sequence"/>
</dbReference>
<evidence type="ECO:0000313" key="7">
    <source>
        <dbReference type="Proteomes" id="UP000184693"/>
    </source>
</evidence>
<dbReference type="SUPFAM" id="SSF103088">
    <property type="entry name" value="OmpA-like"/>
    <property type="match status" value="1"/>
</dbReference>
<reference evidence="6 7" key="1">
    <citation type="submission" date="2016-11" db="EMBL/GenBank/DDBJ databases">
        <authorList>
            <person name="Jaros S."/>
            <person name="Januszkiewicz K."/>
            <person name="Wedrychowicz H."/>
        </authorList>
    </citation>
    <scope>NUCLEOTIDE SEQUENCE [LARGE SCALE GENOMIC DNA]</scope>
    <source>
        <strain evidence="6 7">GAS86</strain>
    </source>
</reference>
<evidence type="ECO:0000256" key="1">
    <source>
        <dbReference type="ARBA" id="ARBA00004442"/>
    </source>
</evidence>
<evidence type="ECO:0000256" key="3">
    <source>
        <dbReference type="ARBA" id="ARBA00023237"/>
    </source>
</evidence>
<dbReference type="InterPro" id="IPR006664">
    <property type="entry name" value="OMP_bac"/>
</dbReference>
<keyword evidence="3" id="KW-0998">Cell outer membrane</keyword>
<dbReference type="GO" id="GO:0009279">
    <property type="term" value="C:cell outer membrane"/>
    <property type="evidence" value="ECO:0007669"/>
    <property type="project" value="UniProtKB-SubCell"/>
</dbReference>
<feature type="domain" description="OmpA-like" evidence="5">
    <location>
        <begin position="128"/>
        <end position="244"/>
    </location>
</feature>
<dbReference type="PANTHER" id="PTHR30329">
    <property type="entry name" value="STATOR ELEMENT OF FLAGELLAR MOTOR COMPLEX"/>
    <property type="match status" value="1"/>
</dbReference>
<dbReference type="PANTHER" id="PTHR30329:SF21">
    <property type="entry name" value="LIPOPROTEIN YIAD-RELATED"/>
    <property type="match status" value="1"/>
</dbReference>
<name>A0A1N6G0S5_9BURK</name>